<dbReference type="EMBL" id="EQ975429">
    <property type="protein sequence ID" value="EEF27407.1"/>
    <property type="molecule type" value="Genomic_DNA"/>
</dbReference>
<evidence type="ECO:0000313" key="2">
    <source>
        <dbReference type="Proteomes" id="UP000008311"/>
    </source>
</evidence>
<accession>B9T9Q4</accession>
<organism evidence="1 2">
    <name type="scientific">Ricinus communis</name>
    <name type="common">Castor bean</name>
    <dbReference type="NCBI Taxonomy" id="3988"/>
    <lineage>
        <taxon>Eukaryota</taxon>
        <taxon>Viridiplantae</taxon>
        <taxon>Streptophyta</taxon>
        <taxon>Embryophyta</taxon>
        <taxon>Tracheophyta</taxon>
        <taxon>Spermatophyta</taxon>
        <taxon>Magnoliopsida</taxon>
        <taxon>eudicotyledons</taxon>
        <taxon>Gunneridae</taxon>
        <taxon>Pentapetalae</taxon>
        <taxon>rosids</taxon>
        <taxon>fabids</taxon>
        <taxon>Malpighiales</taxon>
        <taxon>Euphorbiaceae</taxon>
        <taxon>Acalyphoideae</taxon>
        <taxon>Acalypheae</taxon>
        <taxon>Ricinus</taxon>
    </lineage>
</organism>
<dbReference type="InParanoid" id="B9T9Q4"/>
<proteinExistence type="predicted"/>
<dbReference type="AlphaFoldDB" id="B9T9Q4"/>
<name>B9T9Q4_RICCO</name>
<protein>
    <submittedName>
        <fullName evidence="1">Uncharacterized protein</fullName>
    </submittedName>
</protein>
<gene>
    <name evidence="1" type="ORF">RCOM_0412110</name>
</gene>
<sequence length="178" mass="20024">MPSFLHEITGLSKARISQGNLDAIRPSTLKKIKEHIDRLLVRKFSDPAELEKLQKRMEMIPRTSSGKYGSWSGLIHQLEFLPHIPLPISKAAGVALDDFLEALVLTCVKNDLESFKLILHNQMKEHAAQVGSVSSPTPVIELESWLQVNRVFVEFTDTLYLNVISALDAEWSSHYFAG</sequence>
<keyword evidence="2" id="KW-1185">Reference proteome</keyword>
<reference evidence="2" key="1">
    <citation type="journal article" date="2010" name="Nat. Biotechnol.">
        <title>Draft genome sequence of the oilseed species Ricinus communis.</title>
        <authorList>
            <person name="Chan A.P."/>
            <person name="Crabtree J."/>
            <person name="Zhao Q."/>
            <person name="Lorenzi H."/>
            <person name="Orvis J."/>
            <person name="Puiu D."/>
            <person name="Melake-Berhan A."/>
            <person name="Jones K.M."/>
            <person name="Redman J."/>
            <person name="Chen G."/>
            <person name="Cahoon E.B."/>
            <person name="Gedil M."/>
            <person name="Stanke M."/>
            <person name="Haas B.J."/>
            <person name="Wortman J.R."/>
            <person name="Fraser-Liggett C.M."/>
            <person name="Ravel J."/>
            <person name="Rabinowicz P.D."/>
        </authorList>
    </citation>
    <scope>NUCLEOTIDE SEQUENCE [LARGE SCALE GENOMIC DNA]</scope>
    <source>
        <strain evidence="2">cv. Hale</strain>
    </source>
</reference>
<dbReference type="Proteomes" id="UP000008311">
    <property type="component" value="Unassembled WGS sequence"/>
</dbReference>
<evidence type="ECO:0000313" key="1">
    <source>
        <dbReference type="EMBL" id="EEF27407.1"/>
    </source>
</evidence>
<feature type="non-terminal residue" evidence="1">
    <location>
        <position position="178"/>
    </location>
</feature>